<proteinExistence type="predicted"/>
<dbReference type="AlphaFoldDB" id="A0A6M3J186"/>
<name>A0A6M3J186_9ZZZZ</name>
<gene>
    <name evidence="2" type="ORF">MM415A01018_0020</name>
    <name evidence="1" type="ORF">MM415B00605_0022</name>
</gene>
<organism evidence="1">
    <name type="scientific">viral metagenome</name>
    <dbReference type="NCBI Taxonomy" id="1070528"/>
    <lineage>
        <taxon>unclassified sequences</taxon>
        <taxon>metagenomes</taxon>
        <taxon>organismal metagenomes</taxon>
    </lineage>
</organism>
<accession>A0A6M3J186</accession>
<protein>
    <submittedName>
        <fullName evidence="1">Putative capsid protein</fullName>
    </submittedName>
</protein>
<evidence type="ECO:0000313" key="2">
    <source>
        <dbReference type="EMBL" id="QJA78744.1"/>
    </source>
</evidence>
<sequence length="418" mass="46022">MSRILVPGIVVPGVDHDGRRLFLKSAIQDSAFTDKGKLLPIQAREFIKLLQNTSKLKGMVDFRAFNSEELYIETMDFTTRALFPQSQAADHGVYREPSLSRITLHPVRFSAVIKITDEALDVNIEGKNFAQSMVNFLTTQIQNDFDELIIDGNESGKLGQDPNESGYEATKYKKDAFLATVDGIVKLCLASANTLDVSGFTTKKFTPPIAAAMRNQLPINRQALFSQMKYLVSSNAQQDFRYWMGNKGAELSDKYWTGLPACFWAGVPVEDIPLLNPYPKQMKTWLATNGGTVAVDYPPVVANSQIVLPNGQSTYATPKVEGSDYTFTDATGTLINTGGLTAGTTYNITYQGSAIWILARPKNFVLALGLNDIAIEQDRDILTAQDIVVVRTRADVCMIDASEVVIAYGGQNDAYTSY</sequence>
<dbReference type="SUPFAM" id="SSF56563">
    <property type="entry name" value="Major capsid protein gp5"/>
    <property type="match status" value="1"/>
</dbReference>
<dbReference type="EMBL" id="MT142351">
    <property type="protein sequence ID" value="QJA78744.1"/>
    <property type="molecule type" value="Genomic_DNA"/>
</dbReference>
<dbReference type="EMBL" id="MT141501">
    <property type="protein sequence ID" value="QJA63613.1"/>
    <property type="molecule type" value="Genomic_DNA"/>
</dbReference>
<evidence type="ECO:0000313" key="1">
    <source>
        <dbReference type="EMBL" id="QJA63613.1"/>
    </source>
</evidence>
<reference evidence="1" key="1">
    <citation type="submission" date="2020-03" db="EMBL/GenBank/DDBJ databases">
        <title>The deep terrestrial virosphere.</title>
        <authorList>
            <person name="Holmfeldt K."/>
            <person name="Nilsson E."/>
            <person name="Simone D."/>
            <person name="Lopez-Fernandez M."/>
            <person name="Wu X."/>
            <person name="de Brujin I."/>
            <person name="Lundin D."/>
            <person name="Andersson A."/>
            <person name="Bertilsson S."/>
            <person name="Dopson M."/>
        </authorList>
    </citation>
    <scope>NUCLEOTIDE SEQUENCE</scope>
    <source>
        <strain evidence="2">MM415A01018</strain>
        <strain evidence="1">MM415B00605</strain>
    </source>
</reference>